<organism evidence="1 2">
    <name type="scientific">Ceratocystis fimbriata f. sp. platani</name>
    <dbReference type="NCBI Taxonomy" id="88771"/>
    <lineage>
        <taxon>Eukaryota</taxon>
        <taxon>Fungi</taxon>
        <taxon>Dikarya</taxon>
        <taxon>Ascomycota</taxon>
        <taxon>Pezizomycotina</taxon>
        <taxon>Sordariomycetes</taxon>
        <taxon>Hypocreomycetidae</taxon>
        <taxon>Microascales</taxon>
        <taxon>Ceratocystidaceae</taxon>
        <taxon>Ceratocystis</taxon>
    </lineage>
</organism>
<evidence type="ECO:0008006" key="3">
    <source>
        <dbReference type="Google" id="ProtNLM"/>
    </source>
</evidence>
<dbReference type="AlphaFoldDB" id="A0A0F8AWB1"/>
<proteinExistence type="predicted"/>
<sequence>MDHMDHDETMSDAESKTGLMTDKETISELLSKVERLELQLHNTRRPALPDVEKYDGKSAFQLKSFMAELKNKHAQDGEVLGGDKGFVHYAYSRLTGKARNRVSPYIETYLTMKDGKKALKAFYTLLEDTFSDPSAVRRAIQRATTLSMGQRAVLDYIAEAELIFLEANGSSWPDNVKISYVEQGLSAELADRMVSTKEYTFVEYKKEICCW</sequence>
<gene>
    <name evidence="1" type="ORF">CFO_g5491</name>
</gene>
<dbReference type="EMBL" id="LBBL01000575">
    <property type="protein sequence ID" value="KKF92156.1"/>
    <property type="molecule type" value="Genomic_DNA"/>
</dbReference>
<keyword evidence="2" id="KW-1185">Reference proteome</keyword>
<accession>A0A0F8AWB1</accession>
<protein>
    <recommendedName>
        <fullName evidence="3">Retrotransposon gag protein</fullName>
    </recommendedName>
</protein>
<dbReference type="Proteomes" id="UP000034841">
    <property type="component" value="Unassembled WGS sequence"/>
</dbReference>
<evidence type="ECO:0000313" key="1">
    <source>
        <dbReference type="EMBL" id="KKF92156.1"/>
    </source>
</evidence>
<reference evidence="1 2" key="1">
    <citation type="submission" date="2015-04" db="EMBL/GenBank/DDBJ databases">
        <title>Genome sequence of Ceratocystis platani, a major pathogen of plane trees.</title>
        <authorList>
            <person name="Belbahri L."/>
        </authorList>
    </citation>
    <scope>NUCLEOTIDE SEQUENCE [LARGE SCALE GENOMIC DNA]</scope>
    <source>
        <strain evidence="1 2">CFO</strain>
    </source>
</reference>
<name>A0A0F8AWB1_CERFI</name>
<comment type="caution">
    <text evidence="1">The sequence shown here is derived from an EMBL/GenBank/DDBJ whole genome shotgun (WGS) entry which is preliminary data.</text>
</comment>
<evidence type="ECO:0000313" key="2">
    <source>
        <dbReference type="Proteomes" id="UP000034841"/>
    </source>
</evidence>